<keyword evidence="4" id="KW-1185">Reference proteome</keyword>
<dbReference type="Proteomes" id="UP001159363">
    <property type="component" value="Chromosome 10"/>
</dbReference>
<accession>A0ABQ9GMM0</accession>
<organism evidence="3 4">
    <name type="scientific">Dryococelus australis</name>
    <dbReference type="NCBI Taxonomy" id="614101"/>
    <lineage>
        <taxon>Eukaryota</taxon>
        <taxon>Metazoa</taxon>
        <taxon>Ecdysozoa</taxon>
        <taxon>Arthropoda</taxon>
        <taxon>Hexapoda</taxon>
        <taxon>Insecta</taxon>
        <taxon>Pterygota</taxon>
        <taxon>Neoptera</taxon>
        <taxon>Polyneoptera</taxon>
        <taxon>Phasmatodea</taxon>
        <taxon>Verophasmatodea</taxon>
        <taxon>Anareolatae</taxon>
        <taxon>Phasmatidae</taxon>
        <taxon>Eurycanthinae</taxon>
        <taxon>Dryococelus</taxon>
    </lineage>
</organism>
<keyword evidence="2" id="KW-0472">Membrane</keyword>
<keyword evidence="2" id="KW-1133">Transmembrane helix</keyword>
<evidence type="ECO:0000313" key="3">
    <source>
        <dbReference type="EMBL" id="KAJ8873274.1"/>
    </source>
</evidence>
<evidence type="ECO:0000256" key="1">
    <source>
        <dbReference type="SAM" id="MobiDB-lite"/>
    </source>
</evidence>
<feature type="compositionally biased region" description="Polar residues" evidence="1">
    <location>
        <begin position="34"/>
        <end position="43"/>
    </location>
</feature>
<protein>
    <submittedName>
        <fullName evidence="3">Uncharacterized protein</fullName>
    </submittedName>
</protein>
<feature type="region of interest" description="Disordered" evidence="1">
    <location>
        <begin position="13"/>
        <end position="50"/>
    </location>
</feature>
<name>A0ABQ9GMM0_9NEOP</name>
<proteinExistence type="predicted"/>
<gene>
    <name evidence="3" type="ORF">PR048_026908</name>
</gene>
<evidence type="ECO:0000313" key="4">
    <source>
        <dbReference type="Proteomes" id="UP001159363"/>
    </source>
</evidence>
<keyword evidence="2" id="KW-0812">Transmembrane</keyword>
<feature type="transmembrane region" description="Helical" evidence="2">
    <location>
        <begin position="92"/>
        <end position="115"/>
    </location>
</feature>
<comment type="caution">
    <text evidence="3">The sequence shown here is derived from an EMBL/GenBank/DDBJ whole genome shotgun (WGS) entry which is preliminary data.</text>
</comment>
<reference evidence="3 4" key="1">
    <citation type="submission" date="2023-02" db="EMBL/GenBank/DDBJ databases">
        <title>LHISI_Scaffold_Assembly.</title>
        <authorList>
            <person name="Stuart O.P."/>
            <person name="Cleave R."/>
            <person name="Magrath M.J.L."/>
            <person name="Mikheyev A.S."/>
        </authorList>
    </citation>
    <scope>NUCLEOTIDE SEQUENCE [LARGE SCALE GENOMIC DNA]</scope>
    <source>
        <strain evidence="3">Daus_M_001</strain>
        <tissue evidence="3">Leg muscle</tissue>
    </source>
</reference>
<evidence type="ECO:0000256" key="2">
    <source>
        <dbReference type="SAM" id="Phobius"/>
    </source>
</evidence>
<sequence length="129" mass="14279">MVGVRIGRRSLMQGPAWSEQGPPHISNVHHEETAQQSQGSSSPAEEEEADFTNCLGPISVASRMLGLETFTATTEVQEYGSRTLILKKSSKAIVYTFTVVTMLLMFAALFIVLWVNYCPSLESNSQRHM</sequence>
<dbReference type="EMBL" id="JARBHB010000011">
    <property type="protein sequence ID" value="KAJ8873274.1"/>
    <property type="molecule type" value="Genomic_DNA"/>
</dbReference>